<evidence type="ECO:0000256" key="1">
    <source>
        <dbReference type="SAM" id="MobiDB-lite"/>
    </source>
</evidence>
<proteinExistence type="predicted"/>
<dbReference type="EMBL" id="AB060594">
    <property type="protein sequence ID" value="BAB69905.1"/>
    <property type="molecule type" value="Genomic_DNA"/>
</dbReference>
<dbReference type="Pfam" id="PF02957">
    <property type="entry name" value="TT_ORF2-like"/>
    <property type="match status" value="1"/>
</dbReference>
<dbReference type="RefSeq" id="YP_009505718.1">
    <property type="nucleotide sequence ID" value="NC_038340.1"/>
</dbReference>
<evidence type="ECO:0000259" key="2">
    <source>
        <dbReference type="Pfam" id="PF02957"/>
    </source>
</evidence>
<feature type="compositionally biased region" description="Low complexity" evidence="1">
    <location>
        <begin position="160"/>
        <end position="178"/>
    </location>
</feature>
<evidence type="ECO:0000313" key="3">
    <source>
        <dbReference type="EMBL" id="BAB69905.1"/>
    </source>
</evidence>
<organism evidence="3 4">
    <name type="scientific">Torque teno virus 20</name>
    <dbReference type="NCBI Taxonomy" id="687359"/>
    <lineage>
        <taxon>Viruses</taxon>
        <taxon>Monodnaviria</taxon>
        <taxon>Shotokuvirae</taxon>
        <taxon>Commensaviricota</taxon>
        <taxon>Cardeaviricetes</taxon>
        <taxon>Sanitavirales</taxon>
        <taxon>Anelloviridae</taxon>
        <taxon>Alphatorquevirus</taxon>
        <taxon>Alphatorquevirus homin20</taxon>
    </lineage>
</organism>
<name>Q91CZ9_9VIRU</name>
<feature type="compositionally biased region" description="Basic residues" evidence="1">
    <location>
        <begin position="131"/>
        <end position="150"/>
    </location>
</feature>
<feature type="domain" description="Hepatitis TT virus Orf2/Gyrovirus Vp2 N-terminal" evidence="2">
    <location>
        <begin position="13"/>
        <end position="62"/>
    </location>
</feature>
<dbReference type="Proteomes" id="UP000232833">
    <property type="component" value="Segment"/>
</dbReference>
<accession>Q91CZ9</accession>
<keyword evidence="4" id="KW-1185">Reference proteome</keyword>
<feature type="compositionally biased region" description="Pro residues" evidence="1">
    <location>
        <begin position="179"/>
        <end position="195"/>
    </location>
</feature>
<feature type="region of interest" description="Disordered" evidence="1">
    <location>
        <begin position="50"/>
        <end position="107"/>
    </location>
</feature>
<evidence type="ECO:0000313" key="4">
    <source>
        <dbReference type="Proteomes" id="UP000232833"/>
    </source>
</evidence>
<sequence length="262" mass="28759">MSLWRPPMRHVPSRERDWVEAAFRAHAAFCGCTNPVIHFTSVLARFNLQGGPQTPPDDPPEGAPVLGALPAPSPRRHTRSENPGPQQWPTGGAAAAGRGDGDGGAADAADEYRAEDIDDLFAAIERDTQSRRRGKARRKLHFRGRKHPYLARRDADTTTQSPAPKAAPRPARATSPAQAPLPPSPQNPGGGPPQSPTIHPAVNRVYLFPEREAKPAPTRGDWETEMQACKAFDRPMRSNLSNSPFYPWMPSYRVSFRLGFKP</sequence>
<dbReference type="InterPro" id="IPR004118">
    <property type="entry name" value="HEV_TT_vir_Orf2/Gyrovir_Vp2_N"/>
</dbReference>
<dbReference type="OrthoDB" id="27134at10239"/>
<dbReference type="GeneID" id="37616625"/>
<reference evidence="3 4" key="1">
    <citation type="journal article" date="2001" name="Virology">
        <title>Heterogeneous distribution of TT virus of distinct genotypes in multiple tissues from infected humans.</title>
        <authorList>
            <person name="Okamoto H."/>
            <person name="Nishizawa T."/>
            <person name="Takahashi M."/>
            <person name="Asabe S."/>
            <person name="Tsuda F."/>
            <person name="Yoshikawa A."/>
        </authorList>
    </citation>
    <scope>NUCLEOTIDE SEQUENCE [LARGE SCALE GENOMIC DNA]</scope>
</reference>
<protein>
    <submittedName>
        <fullName evidence="3">ORF4, ORF3, ORF2, ORF1 genes, clone: SAa-10</fullName>
    </submittedName>
</protein>
<feature type="region of interest" description="Disordered" evidence="1">
    <location>
        <begin position="128"/>
        <end position="199"/>
    </location>
</feature>
<dbReference type="KEGG" id="vg:37616625"/>